<dbReference type="Pfam" id="PF12770">
    <property type="entry name" value="CHAT"/>
    <property type="match status" value="1"/>
</dbReference>
<dbReference type="EMBL" id="WHUW01000096">
    <property type="protein sequence ID" value="KAF8425376.1"/>
    <property type="molecule type" value="Genomic_DNA"/>
</dbReference>
<dbReference type="Gene3D" id="1.25.40.10">
    <property type="entry name" value="Tetratricopeptide repeat domain"/>
    <property type="match status" value="1"/>
</dbReference>
<dbReference type="InterPro" id="IPR024983">
    <property type="entry name" value="CHAT_dom"/>
</dbReference>
<dbReference type="SUPFAM" id="SSF51735">
    <property type="entry name" value="NAD(P)-binding Rossmann-fold domains"/>
    <property type="match status" value="1"/>
</dbReference>
<proteinExistence type="predicted"/>
<comment type="caution">
    <text evidence="2">The sequence shown here is derived from an EMBL/GenBank/DDBJ whole genome shotgun (WGS) entry which is preliminary data.</text>
</comment>
<dbReference type="Gene3D" id="3.40.50.720">
    <property type="entry name" value="NAD(P)-binding Rossmann-like Domain"/>
    <property type="match status" value="1"/>
</dbReference>
<sequence length="800" mass="88051">MAVGSAAIQVAKRFNAKVFATVGKRHGVDEFSSGLGIPISNIVLIDDLFLVAAEWIRSGAISQFDVIFNGSGKKAFAHGLEYLSPFGSYVHIQSDEAADIPSGAASSYLLDVNRLVAAVLIPPLEHTSNLLGADLRAWYDEMPKTTTFDEQDPLAHSPRKRAQLGMPFLPTTASNQVLASMKPKVRPVHSRAKPVLARFKQISAAHRRSKPEQLRSLGESLVARFHQLGVTGDLDEAVIFGREALELCPQGHPDRSTGSLGSYLLTRYNQPGAMADLDEAIILGREALALCPQGHPDRSTSLNNLAVHPSTRYHQLGLRPQGHPHRSSSLEILASTLYTLFMQLREPDDGKSLFNLYALLVDAPQLVAEEFQHPSTLLAYETSLRFLIHRLTTFPPLPQHPTILKECSSSLAVDAFSACLRRGAPVRGVELLEQGHSVFWSQLSRLLTISRHLVQQEGCWQSLIRIALSSPENYHQYLGVAWLLSFPSSLALLRYSPCRQWPVIIVNASRYGCDALAVLLDRDPIHIPLQVTYESVRDLSAELHASTERAKKVDVTRELGSLLCNLWDQWCPIAEFSVLPLHAAGPYRKGEQNLSDLYISSYTPTLSALILARRPAPSNTSGGGKRFVAIGQANAIGQIELPSVGTELANMGQRIGGLASFTQIEGPQCCISWVAEEIGKTEWVYLACHGLANRSRPFESVSTPHDGRFTIQRIMRYKDSPDEVIHLAAAMQFAGFRSVIGTTRAVDDAETNKIMSTFYKHMADESGSLDHTRAAFTLNKTMKSVDVPLDQRILYIHIGA</sequence>
<dbReference type="AlphaFoldDB" id="A0AAD4BF45"/>
<dbReference type="InterPro" id="IPR011990">
    <property type="entry name" value="TPR-like_helical_dom_sf"/>
</dbReference>
<evidence type="ECO:0000259" key="1">
    <source>
        <dbReference type="Pfam" id="PF12770"/>
    </source>
</evidence>
<organism evidence="2 3">
    <name type="scientific">Boletus edulis BED1</name>
    <dbReference type="NCBI Taxonomy" id="1328754"/>
    <lineage>
        <taxon>Eukaryota</taxon>
        <taxon>Fungi</taxon>
        <taxon>Dikarya</taxon>
        <taxon>Basidiomycota</taxon>
        <taxon>Agaricomycotina</taxon>
        <taxon>Agaricomycetes</taxon>
        <taxon>Agaricomycetidae</taxon>
        <taxon>Boletales</taxon>
        <taxon>Boletineae</taxon>
        <taxon>Boletaceae</taxon>
        <taxon>Boletoideae</taxon>
        <taxon>Boletus</taxon>
    </lineage>
</organism>
<reference evidence="2" key="2">
    <citation type="journal article" date="2020" name="Nat. Commun.">
        <title>Large-scale genome sequencing of mycorrhizal fungi provides insights into the early evolution of symbiotic traits.</title>
        <authorList>
            <person name="Miyauchi S."/>
            <person name="Kiss E."/>
            <person name="Kuo A."/>
            <person name="Drula E."/>
            <person name="Kohler A."/>
            <person name="Sanchez-Garcia M."/>
            <person name="Morin E."/>
            <person name="Andreopoulos B."/>
            <person name="Barry K.W."/>
            <person name="Bonito G."/>
            <person name="Buee M."/>
            <person name="Carver A."/>
            <person name="Chen C."/>
            <person name="Cichocki N."/>
            <person name="Clum A."/>
            <person name="Culley D."/>
            <person name="Crous P.W."/>
            <person name="Fauchery L."/>
            <person name="Girlanda M."/>
            <person name="Hayes R.D."/>
            <person name="Keri Z."/>
            <person name="LaButti K."/>
            <person name="Lipzen A."/>
            <person name="Lombard V."/>
            <person name="Magnuson J."/>
            <person name="Maillard F."/>
            <person name="Murat C."/>
            <person name="Nolan M."/>
            <person name="Ohm R.A."/>
            <person name="Pangilinan J."/>
            <person name="Pereira M.F."/>
            <person name="Perotto S."/>
            <person name="Peter M."/>
            <person name="Pfister S."/>
            <person name="Riley R."/>
            <person name="Sitrit Y."/>
            <person name="Stielow J.B."/>
            <person name="Szollosi G."/>
            <person name="Zifcakova L."/>
            <person name="Stursova M."/>
            <person name="Spatafora J.W."/>
            <person name="Tedersoo L."/>
            <person name="Vaario L.M."/>
            <person name="Yamada A."/>
            <person name="Yan M."/>
            <person name="Wang P."/>
            <person name="Xu J."/>
            <person name="Bruns T."/>
            <person name="Baldrian P."/>
            <person name="Vilgalys R."/>
            <person name="Dunand C."/>
            <person name="Henrissat B."/>
            <person name="Grigoriev I.V."/>
            <person name="Hibbett D."/>
            <person name="Nagy L.G."/>
            <person name="Martin F.M."/>
        </authorList>
    </citation>
    <scope>NUCLEOTIDE SEQUENCE</scope>
    <source>
        <strain evidence="2">BED1</strain>
    </source>
</reference>
<evidence type="ECO:0000313" key="2">
    <source>
        <dbReference type="EMBL" id="KAF8425376.1"/>
    </source>
</evidence>
<reference evidence="2" key="1">
    <citation type="submission" date="2019-10" db="EMBL/GenBank/DDBJ databases">
        <authorList>
            <consortium name="DOE Joint Genome Institute"/>
            <person name="Kuo A."/>
            <person name="Miyauchi S."/>
            <person name="Kiss E."/>
            <person name="Drula E."/>
            <person name="Kohler A."/>
            <person name="Sanchez-Garcia M."/>
            <person name="Andreopoulos B."/>
            <person name="Barry K.W."/>
            <person name="Bonito G."/>
            <person name="Buee M."/>
            <person name="Carver A."/>
            <person name="Chen C."/>
            <person name="Cichocki N."/>
            <person name="Clum A."/>
            <person name="Culley D."/>
            <person name="Crous P.W."/>
            <person name="Fauchery L."/>
            <person name="Girlanda M."/>
            <person name="Hayes R."/>
            <person name="Keri Z."/>
            <person name="LaButti K."/>
            <person name="Lipzen A."/>
            <person name="Lombard V."/>
            <person name="Magnuson J."/>
            <person name="Maillard F."/>
            <person name="Morin E."/>
            <person name="Murat C."/>
            <person name="Nolan M."/>
            <person name="Ohm R."/>
            <person name="Pangilinan J."/>
            <person name="Pereira M."/>
            <person name="Perotto S."/>
            <person name="Peter M."/>
            <person name="Riley R."/>
            <person name="Sitrit Y."/>
            <person name="Stielow B."/>
            <person name="Szollosi G."/>
            <person name="Zifcakova L."/>
            <person name="Stursova M."/>
            <person name="Spatafora J.W."/>
            <person name="Tedersoo L."/>
            <person name="Vaario L.-M."/>
            <person name="Yamada A."/>
            <person name="Yan M."/>
            <person name="Wang P."/>
            <person name="Xu J."/>
            <person name="Bruns T."/>
            <person name="Baldrian P."/>
            <person name="Vilgalys R."/>
            <person name="Henrissat B."/>
            <person name="Grigoriev I.V."/>
            <person name="Hibbett D."/>
            <person name="Nagy L.G."/>
            <person name="Martin F.M."/>
        </authorList>
    </citation>
    <scope>NUCLEOTIDE SEQUENCE</scope>
    <source>
        <strain evidence="2">BED1</strain>
    </source>
</reference>
<dbReference type="InterPro" id="IPR036291">
    <property type="entry name" value="NAD(P)-bd_dom_sf"/>
</dbReference>
<keyword evidence="3" id="KW-1185">Reference proteome</keyword>
<protein>
    <recommendedName>
        <fullName evidence="1">CHAT domain-containing protein</fullName>
    </recommendedName>
</protein>
<gene>
    <name evidence="2" type="ORF">L210DRAFT_3653236</name>
</gene>
<feature type="domain" description="CHAT" evidence="1">
    <location>
        <begin position="720"/>
        <end position="765"/>
    </location>
</feature>
<dbReference type="Proteomes" id="UP001194468">
    <property type="component" value="Unassembled WGS sequence"/>
</dbReference>
<accession>A0AAD4BF45</accession>
<name>A0AAD4BF45_BOLED</name>
<evidence type="ECO:0000313" key="3">
    <source>
        <dbReference type="Proteomes" id="UP001194468"/>
    </source>
</evidence>